<name>A0A2T7A263_TUBBO</name>
<dbReference type="OrthoDB" id="245150at2759"/>
<dbReference type="InterPro" id="IPR014041">
    <property type="entry name" value="ESCRT-II_cplx_Vps25-sub_N"/>
</dbReference>
<feature type="non-terminal residue" evidence="1">
    <location>
        <position position="1"/>
    </location>
</feature>
<dbReference type="Pfam" id="PF05871">
    <property type="entry name" value="ESCRT-II"/>
    <property type="match status" value="1"/>
</dbReference>
<reference evidence="1 2" key="1">
    <citation type="submission" date="2017-04" db="EMBL/GenBank/DDBJ databases">
        <title>Draft genome sequence of Tuber borchii Vittad., a whitish edible truffle.</title>
        <authorList>
            <consortium name="DOE Joint Genome Institute"/>
            <person name="Murat C."/>
            <person name="Kuo A."/>
            <person name="Barry K.W."/>
            <person name="Clum A."/>
            <person name="Dockter R.B."/>
            <person name="Fauchery L."/>
            <person name="Iotti M."/>
            <person name="Kohler A."/>
            <person name="Labutti K."/>
            <person name="Lindquist E.A."/>
            <person name="Lipzen A."/>
            <person name="Ohm R.A."/>
            <person name="Wang M."/>
            <person name="Grigoriev I.V."/>
            <person name="Zambonelli A."/>
            <person name="Martin F.M."/>
        </authorList>
    </citation>
    <scope>NUCLEOTIDE SEQUENCE [LARGE SCALE GENOMIC DNA]</scope>
    <source>
        <strain evidence="1 2">Tbo3840</strain>
    </source>
</reference>
<organism evidence="1 2">
    <name type="scientific">Tuber borchii</name>
    <name type="common">White truffle</name>
    <dbReference type="NCBI Taxonomy" id="42251"/>
    <lineage>
        <taxon>Eukaryota</taxon>
        <taxon>Fungi</taxon>
        <taxon>Dikarya</taxon>
        <taxon>Ascomycota</taxon>
        <taxon>Pezizomycotina</taxon>
        <taxon>Pezizomycetes</taxon>
        <taxon>Pezizales</taxon>
        <taxon>Tuberaceae</taxon>
        <taxon>Tuber</taxon>
    </lineage>
</organism>
<dbReference type="AlphaFoldDB" id="A0A2T7A263"/>
<dbReference type="GO" id="GO:0071985">
    <property type="term" value="P:multivesicular body sorting pathway"/>
    <property type="evidence" value="ECO:0007669"/>
    <property type="project" value="InterPro"/>
</dbReference>
<dbReference type="InterPro" id="IPR008570">
    <property type="entry name" value="ESCRT-II_cplx_Vps25-sub"/>
</dbReference>
<dbReference type="STRING" id="42251.A0A2T7A263"/>
<dbReference type="Gene3D" id="1.10.10.570">
    <property type="entry name" value="Winged helix' DNA-binding domain. Chain C. Domain 1"/>
    <property type="match status" value="1"/>
</dbReference>
<protein>
    <submittedName>
        <fullName evidence="1">Uncharacterized protein</fullName>
    </submittedName>
</protein>
<dbReference type="GO" id="GO:0000814">
    <property type="term" value="C:ESCRT II complex"/>
    <property type="evidence" value="ECO:0007669"/>
    <property type="project" value="InterPro"/>
</dbReference>
<proteinExistence type="predicted"/>
<gene>
    <name evidence="1" type="ORF">B9Z19DRAFT_970701</name>
</gene>
<evidence type="ECO:0000313" key="2">
    <source>
        <dbReference type="Proteomes" id="UP000244722"/>
    </source>
</evidence>
<evidence type="ECO:0000313" key="1">
    <source>
        <dbReference type="EMBL" id="PUU81808.1"/>
    </source>
</evidence>
<sequence length="62" mass="7518">ISDTLETDSFYSSIFNRRFKKRDAADFLEYMAKKGGIEWEDTERATAIVYWRKREEWANVIY</sequence>
<dbReference type="EMBL" id="NESQ01000039">
    <property type="protein sequence ID" value="PUU81808.1"/>
    <property type="molecule type" value="Genomic_DNA"/>
</dbReference>
<keyword evidence="2" id="KW-1185">Reference proteome</keyword>
<comment type="caution">
    <text evidence="1">The sequence shown here is derived from an EMBL/GenBank/DDBJ whole genome shotgun (WGS) entry which is preliminary data.</text>
</comment>
<accession>A0A2T7A263</accession>
<dbReference type="Proteomes" id="UP000244722">
    <property type="component" value="Unassembled WGS sequence"/>
</dbReference>